<dbReference type="Gene3D" id="3.40.50.300">
    <property type="entry name" value="P-loop containing nucleotide triphosphate hydrolases"/>
    <property type="match status" value="1"/>
</dbReference>
<dbReference type="InterPro" id="IPR011025">
    <property type="entry name" value="GproteinA_insert"/>
</dbReference>
<dbReference type="FunFam" id="3.40.50.300:FF:000692">
    <property type="entry name" value="Guanine nucleotide-binding protein subunit alpha"/>
    <property type="match status" value="1"/>
</dbReference>
<feature type="binding site" evidence="9">
    <location>
        <position position="327"/>
    </location>
    <ligand>
        <name>GTP</name>
        <dbReference type="ChEBI" id="CHEBI:37565"/>
    </ligand>
</feature>
<dbReference type="Pfam" id="PF00503">
    <property type="entry name" value="G-alpha"/>
    <property type="match status" value="1"/>
</dbReference>
<keyword evidence="7" id="KW-0807">Transducer</keyword>
<protein>
    <recommendedName>
        <fullName evidence="13">G protein alpha subunit</fullName>
    </recommendedName>
</protein>
<keyword evidence="3 9" id="KW-0547">Nucleotide-binding</keyword>
<feature type="binding site" evidence="10">
    <location>
        <position position="184"/>
    </location>
    <ligand>
        <name>Mg(2+)</name>
        <dbReference type="ChEBI" id="CHEBI:18420"/>
    </ligand>
</feature>
<dbReference type="GO" id="GO:0005834">
    <property type="term" value="C:heterotrimeric G-protein complex"/>
    <property type="evidence" value="ECO:0007669"/>
    <property type="project" value="InterPro"/>
</dbReference>
<evidence type="ECO:0000256" key="8">
    <source>
        <dbReference type="ARBA" id="ARBA00023288"/>
    </source>
</evidence>
<name>A0A167QTG6_PHYB8</name>
<dbReference type="AlphaFoldDB" id="A0A167QTG6"/>
<organism evidence="11 12">
    <name type="scientific">Phycomyces blakesleeanus (strain ATCC 8743b / DSM 1359 / FGSC 10004 / NBRC 33097 / NRRL 1555)</name>
    <dbReference type="NCBI Taxonomy" id="763407"/>
    <lineage>
        <taxon>Eukaryota</taxon>
        <taxon>Fungi</taxon>
        <taxon>Fungi incertae sedis</taxon>
        <taxon>Mucoromycota</taxon>
        <taxon>Mucoromycotina</taxon>
        <taxon>Mucoromycetes</taxon>
        <taxon>Mucorales</taxon>
        <taxon>Phycomycetaceae</taxon>
        <taxon>Phycomyces</taxon>
    </lineage>
</organism>
<keyword evidence="4 10" id="KW-0460">Magnesium</keyword>
<keyword evidence="2 10" id="KW-0479">Metal-binding</keyword>
<evidence type="ECO:0000256" key="3">
    <source>
        <dbReference type="ARBA" id="ARBA00022741"/>
    </source>
</evidence>
<evidence type="ECO:0000313" key="11">
    <source>
        <dbReference type="EMBL" id="OAD80254.1"/>
    </source>
</evidence>
<evidence type="ECO:0000256" key="5">
    <source>
        <dbReference type="ARBA" id="ARBA00023134"/>
    </source>
</evidence>
<evidence type="ECO:0000256" key="6">
    <source>
        <dbReference type="ARBA" id="ARBA00023139"/>
    </source>
</evidence>
<dbReference type="InterPro" id="IPR001019">
    <property type="entry name" value="Gprotein_alpha_su"/>
</dbReference>
<feature type="binding site" evidence="9">
    <location>
        <begin position="272"/>
        <end position="275"/>
    </location>
    <ligand>
        <name>GTP</name>
        <dbReference type="ChEBI" id="CHEBI:37565"/>
    </ligand>
</feature>
<dbReference type="InParanoid" id="A0A167QTG6"/>
<dbReference type="PRINTS" id="PR00318">
    <property type="entry name" value="GPROTEINA"/>
</dbReference>
<evidence type="ECO:0000256" key="2">
    <source>
        <dbReference type="ARBA" id="ARBA00022723"/>
    </source>
</evidence>
<gene>
    <name evidence="11" type="ORF">PHYBLDRAFT_200778</name>
</gene>
<dbReference type="GO" id="GO:0032502">
    <property type="term" value="P:developmental process"/>
    <property type="evidence" value="ECO:0007669"/>
    <property type="project" value="UniProtKB-ARBA"/>
</dbReference>
<reference evidence="12" key="1">
    <citation type="submission" date="2015-06" db="EMBL/GenBank/DDBJ databases">
        <title>Expansion of signal transduction pathways in fungi by whole-genome duplication.</title>
        <authorList>
            <consortium name="DOE Joint Genome Institute"/>
            <person name="Corrochano L.M."/>
            <person name="Kuo A."/>
            <person name="Marcet-Houben M."/>
            <person name="Polaino S."/>
            <person name="Salamov A."/>
            <person name="Villalobos J.M."/>
            <person name="Alvarez M.I."/>
            <person name="Avalos J."/>
            <person name="Benito E.P."/>
            <person name="Benoit I."/>
            <person name="Burger G."/>
            <person name="Camino L.P."/>
            <person name="Canovas D."/>
            <person name="Cerda-Olmedo E."/>
            <person name="Cheng J.-F."/>
            <person name="Dominguez A."/>
            <person name="Elias M."/>
            <person name="Eslava A.P."/>
            <person name="Glaser F."/>
            <person name="Grimwood J."/>
            <person name="Gutierrez G."/>
            <person name="Heitman J."/>
            <person name="Henrissat B."/>
            <person name="Iturriaga E.A."/>
            <person name="Lang B.F."/>
            <person name="Lavin J.L."/>
            <person name="Lee S."/>
            <person name="Li W."/>
            <person name="Lindquist E."/>
            <person name="Lopez-Garcia S."/>
            <person name="Luque E.M."/>
            <person name="Marcos A.T."/>
            <person name="Martin J."/>
            <person name="McCluskey K."/>
            <person name="Medina H.R."/>
            <person name="Miralles-Duran A."/>
            <person name="Miyazaki A."/>
            <person name="Munoz-Torres E."/>
            <person name="Oguiza J.A."/>
            <person name="Ohm R."/>
            <person name="Olmedo M."/>
            <person name="Orejas M."/>
            <person name="Ortiz-Castellanos L."/>
            <person name="Pisabarro A.G."/>
            <person name="Rodriguez-Romero J."/>
            <person name="Ruiz-Herrera J."/>
            <person name="Ruiz-Vazquez R."/>
            <person name="Sanz C."/>
            <person name="Schackwitz W."/>
            <person name="Schmutz J."/>
            <person name="Shahriari M."/>
            <person name="Shelest E."/>
            <person name="Silva-Franco F."/>
            <person name="Soanes D."/>
            <person name="Syed K."/>
            <person name="Tagua V.G."/>
            <person name="Talbot N.J."/>
            <person name="Thon M."/>
            <person name="De vries R.P."/>
            <person name="Wiebenga A."/>
            <person name="Yadav J.S."/>
            <person name="Braun E.L."/>
            <person name="Baker S."/>
            <person name="Garre V."/>
            <person name="Horwitz B."/>
            <person name="Torres-Martinez S."/>
            <person name="Idnurm A."/>
            <person name="Herrera-Estrella A."/>
            <person name="Gabaldon T."/>
            <person name="Grigoriev I.V."/>
        </authorList>
    </citation>
    <scope>NUCLEOTIDE SEQUENCE [LARGE SCALE GENOMIC DNA]</scope>
    <source>
        <strain evidence="12">NRRL 1555(-)</strain>
    </source>
</reference>
<dbReference type="FunFam" id="3.40.50.300:FF:000181">
    <property type="entry name" value="Guanine nucleotide-binding protein subunit alpha"/>
    <property type="match status" value="1"/>
</dbReference>
<evidence type="ECO:0000256" key="1">
    <source>
        <dbReference type="ARBA" id="ARBA00022707"/>
    </source>
</evidence>
<dbReference type="SMART" id="SM00275">
    <property type="entry name" value="G_alpha"/>
    <property type="match status" value="1"/>
</dbReference>
<keyword evidence="1" id="KW-0519">Myristate</keyword>
<feature type="binding site" evidence="9">
    <location>
        <begin position="178"/>
        <end position="184"/>
    </location>
    <ligand>
        <name>GTP</name>
        <dbReference type="ChEBI" id="CHEBI:37565"/>
    </ligand>
</feature>
<feature type="binding site" evidence="10">
    <location>
        <position position="47"/>
    </location>
    <ligand>
        <name>Mg(2+)</name>
        <dbReference type="ChEBI" id="CHEBI:18420"/>
    </ligand>
</feature>
<dbReference type="GO" id="GO:0046872">
    <property type="term" value="F:metal ion binding"/>
    <property type="evidence" value="ECO:0007669"/>
    <property type="project" value="UniProtKB-KW"/>
</dbReference>
<dbReference type="SUPFAM" id="SSF52540">
    <property type="entry name" value="P-loop containing nucleoside triphosphate hydrolases"/>
    <property type="match status" value="1"/>
</dbReference>
<dbReference type="GeneID" id="29000624"/>
<dbReference type="GO" id="GO:0005737">
    <property type="term" value="C:cytoplasm"/>
    <property type="evidence" value="ECO:0007669"/>
    <property type="project" value="TreeGrafter"/>
</dbReference>
<evidence type="ECO:0000256" key="10">
    <source>
        <dbReference type="PIRSR" id="PIRSR601019-2"/>
    </source>
</evidence>
<feature type="binding site" evidence="9">
    <location>
        <begin position="43"/>
        <end position="48"/>
    </location>
    <ligand>
        <name>GTP</name>
        <dbReference type="ChEBI" id="CHEBI:37565"/>
    </ligand>
</feature>
<dbReference type="PROSITE" id="PS51882">
    <property type="entry name" value="G_ALPHA"/>
    <property type="match status" value="1"/>
</dbReference>
<dbReference type="GO" id="GO:0005525">
    <property type="term" value="F:GTP binding"/>
    <property type="evidence" value="ECO:0007669"/>
    <property type="project" value="UniProtKB-KW"/>
</dbReference>
<keyword evidence="12" id="KW-1185">Reference proteome</keyword>
<dbReference type="FunCoup" id="A0A167QTG6">
    <property type="interactions" value="172"/>
</dbReference>
<dbReference type="Proteomes" id="UP000077315">
    <property type="component" value="Unassembled WGS sequence"/>
</dbReference>
<dbReference type="InterPro" id="IPR002975">
    <property type="entry name" value="Fungi_Gprotein_alpha"/>
</dbReference>
<keyword evidence="8" id="KW-0449">Lipoprotein</keyword>
<accession>A0A167QTG6</accession>
<evidence type="ECO:0000256" key="9">
    <source>
        <dbReference type="PIRSR" id="PIRSR601019-1"/>
    </source>
</evidence>
<evidence type="ECO:0000256" key="4">
    <source>
        <dbReference type="ARBA" id="ARBA00022842"/>
    </source>
</evidence>
<proteinExistence type="predicted"/>
<dbReference type="STRING" id="763407.A0A167QTG6"/>
<dbReference type="CDD" id="cd00066">
    <property type="entry name" value="G-alpha"/>
    <property type="match status" value="1"/>
</dbReference>
<keyword evidence="5 9" id="KW-0342">GTP-binding</keyword>
<dbReference type="EMBL" id="KV440972">
    <property type="protein sequence ID" value="OAD80254.1"/>
    <property type="molecule type" value="Genomic_DNA"/>
</dbReference>
<evidence type="ECO:0000313" key="12">
    <source>
        <dbReference type="Proteomes" id="UP000077315"/>
    </source>
</evidence>
<evidence type="ECO:0000256" key="7">
    <source>
        <dbReference type="ARBA" id="ARBA00023224"/>
    </source>
</evidence>
<dbReference type="GO" id="GO:0031683">
    <property type="term" value="F:G-protein beta/gamma-subunit complex binding"/>
    <property type="evidence" value="ECO:0007669"/>
    <property type="project" value="InterPro"/>
</dbReference>
<dbReference type="PANTHER" id="PTHR10218">
    <property type="entry name" value="GTP-BINDING PROTEIN ALPHA SUBUNIT"/>
    <property type="match status" value="1"/>
</dbReference>
<dbReference type="OrthoDB" id="5817230at2759"/>
<dbReference type="FunFam" id="1.10.400.10:FF:000007">
    <property type="entry name" value="Guanine nucleotide-binding protein subunit alpha"/>
    <property type="match status" value="1"/>
</dbReference>
<dbReference type="PRINTS" id="PR01241">
    <property type="entry name" value="GPROTEINAFNG"/>
</dbReference>
<feature type="binding site" evidence="9">
    <location>
        <begin position="153"/>
        <end position="154"/>
    </location>
    <ligand>
        <name>GTP</name>
        <dbReference type="ChEBI" id="CHEBI:37565"/>
    </ligand>
</feature>
<dbReference type="InterPro" id="IPR027417">
    <property type="entry name" value="P-loop_NTPase"/>
</dbReference>
<sequence length="355" mass="40866">MGICASSEERASKQRSLQIDRELEQDFARQKTELKILLLGSGESGKSTIVKQMKIIHQNGYTPEELQLWKLVVYRNTIDSIKDLLSAAEKLHLEFDDPKAKEAIGIIQSYTFPTKDPRPIIPETIVNAIATIWQDEKTPECLERGTSQFYIMDSASYFLSNVNRVTKTDYLPTQDDVLRARLKTTGISETHFKMGQLNAHMFDVGGQRSERKKWIHCFEAVTSIIFCVALSEYDQVLQEESRQNRMIESLVLFESVINSRWFVRTSVILLLNKIDLFREKLARVPLENYFPDYNGGPEVTKGAKYILRRFSQANRIKLRIYPHLTQATDTKSVNFVFRVVEETLLKTSLTRSGLL</sequence>
<dbReference type="SUPFAM" id="SSF47895">
    <property type="entry name" value="Transducin (alpha subunit), insertion domain"/>
    <property type="match status" value="1"/>
</dbReference>
<dbReference type="GO" id="GO:0007189">
    <property type="term" value="P:adenylate cyclase-activating G protein-coupled receptor signaling pathway"/>
    <property type="evidence" value="ECO:0007669"/>
    <property type="project" value="TreeGrafter"/>
</dbReference>
<dbReference type="GO" id="GO:0010255">
    <property type="term" value="P:glucose mediated signaling pathway"/>
    <property type="evidence" value="ECO:0007669"/>
    <property type="project" value="UniProtKB-ARBA"/>
</dbReference>
<evidence type="ECO:0008006" key="13">
    <source>
        <dbReference type="Google" id="ProtNLM"/>
    </source>
</evidence>
<dbReference type="GO" id="GO:0003924">
    <property type="term" value="F:GTPase activity"/>
    <property type="evidence" value="ECO:0007669"/>
    <property type="project" value="InterPro"/>
</dbReference>
<dbReference type="Gene3D" id="1.10.400.10">
    <property type="entry name" value="GI Alpha 1, domain 2-like"/>
    <property type="match status" value="1"/>
</dbReference>
<feature type="binding site" evidence="9">
    <location>
        <begin position="203"/>
        <end position="207"/>
    </location>
    <ligand>
        <name>GTP</name>
        <dbReference type="ChEBI" id="CHEBI:37565"/>
    </ligand>
</feature>
<dbReference type="VEuPathDB" id="FungiDB:PHYBLDRAFT_200778"/>
<dbReference type="RefSeq" id="XP_018298294.1">
    <property type="nucleotide sequence ID" value="XM_018439718.1"/>
</dbReference>
<keyword evidence="6" id="KW-0564">Palmitate</keyword>
<dbReference type="GO" id="GO:0001664">
    <property type="term" value="F:G protein-coupled receptor binding"/>
    <property type="evidence" value="ECO:0007669"/>
    <property type="project" value="InterPro"/>
</dbReference>
<dbReference type="PANTHER" id="PTHR10218:SF369">
    <property type="entry name" value="GUANINE NUCLEOTIDE-BINDING PROTEIN ALPHA-2 SUBUNIT"/>
    <property type="match status" value="1"/>
</dbReference>